<dbReference type="KEGG" id="step:IC006_1217"/>
<evidence type="ECO:0000313" key="4">
    <source>
        <dbReference type="Proteomes" id="UP000322983"/>
    </source>
</evidence>
<evidence type="ECO:0000313" key="3">
    <source>
        <dbReference type="EMBL" id="BBG26674.1"/>
    </source>
</evidence>
<sequence length="78" mass="9053">MKVIKADGVCPMVVMDVFKEWNSLSEGQQEEILISTDWEAAALELEKWCKETGNEYEGYNKEGDRFNVKIRLVKKQLI</sequence>
<dbReference type="EMBL" id="AP018930">
    <property type="protein sequence ID" value="BBG26674.1"/>
    <property type="molecule type" value="Genomic_DNA"/>
</dbReference>
<reference evidence="5" key="1">
    <citation type="submission" date="2018-09" db="EMBL/GenBank/DDBJ databases">
        <title>Complete Genome Sequencing of Sulfolobus sp. JCM 16834.</title>
        <authorList>
            <person name="Kato S."/>
            <person name="Itoh T."/>
            <person name="Ohkuma M."/>
        </authorList>
    </citation>
    <scope>NUCLEOTIDE SEQUENCE [LARGE SCALE GENOMIC DNA]</scope>
    <source>
        <strain evidence="5">IC-007</strain>
    </source>
</reference>
<dbReference type="Proteomes" id="UP000325030">
    <property type="component" value="Chromosome"/>
</dbReference>
<dbReference type="RefSeq" id="WP_054845591.1">
    <property type="nucleotide sequence ID" value="NZ_AP018929.1"/>
</dbReference>
<reference evidence="2 4" key="2">
    <citation type="journal article" date="2020" name="Int. J. Syst. Evol. Microbiol.">
        <title>Sulfuracidifex tepidarius gen. nov., sp. nov. and transfer of Sulfolobus metallicus Huber and Stetter 1992 to the genus Sulfuracidifex as Sulfuracidifex metallicus comb. nov.</title>
        <authorList>
            <person name="Itoh T."/>
            <person name="Miura T."/>
            <person name="Sakai H.D."/>
            <person name="Kato S."/>
            <person name="Ohkuma M."/>
            <person name="Takashina T."/>
        </authorList>
    </citation>
    <scope>NUCLEOTIDE SEQUENCE [LARGE SCALE GENOMIC DNA]</scope>
    <source>
        <strain evidence="2 4">IC-006</strain>
        <strain evidence="3">IC-007</strain>
    </source>
</reference>
<dbReference type="InterPro" id="IPR036868">
    <property type="entry name" value="TusA-like_sf"/>
</dbReference>
<protein>
    <recommendedName>
        <fullName evidence="1">UPF0033 domain-containing protein</fullName>
    </recommendedName>
</protein>
<dbReference type="EMBL" id="AP018929">
    <property type="protein sequence ID" value="BBG23919.1"/>
    <property type="molecule type" value="Genomic_DNA"/>
</dbReference>
<dbReference type="OrthoDB" id="35291at2157"/>
<dbReference type="GeneID" id="41717537"/>
<proteinExistence type="predicted"/>
<keyword evidence="4" id="KW-1185">Reference proteome</keyword>
<dbReference type="Pfam" id="PF01206">
    <property type="entry name" value="TusA"/>
    <property type="match status" value="1"/>
</dbReference>
<organism evidence="2 4">
    <name type="scientific">Sulfuracidifex tepidarius</name>
    <dbReference type="NCBI Taxonomy" id="1294262"/>
    <lineage>
        <taxon>Archaea</taxon>
        <taxon>Thermoproteota</taxon>
        <taxon>Thermoprotei</taxon>
        <taxon>Sulfolobales</taxon>
        <taxon>Sulfolobaceae</taxon>
        <taxon>Sulfuracidifex</taxon>
    </lineage>
</organism>
<dbReference type="Proteomes" id="UP000322983">
    <property type="component" value="Chromosome"/>
</dbReference>
<dbReference type="AlphaFoldDB" id="A0A510DUS1"/>
<evidence type="ECO:0000313" key="2">
    <source>
        <dbReference type="EMBL" id="BBG23919.1"/>
    </source>
</evidence>
<dbReference type="InterPro" id="IPR001455">
    <property type="entry name" value="TusA-like"/>
</dbReference>
<feature type="domain" description="UPF0033" evidence="1">
    <location>
        <begin position="9"/>
        <end position="71"/>
    </location>
</feature>
<dbReference type="STRING" id="1294262.GCA_001316085_01175"/>
<evidence type="ECO:0000259" key="1">
    <source>
        <dbReference type="Pfam" id="PF01206"/>
    </source>
</evidence>
<dbReference type="SUPFAM" id="SSF64307">
    <property type="entry name" value="SirA-like"/>
    <property type="match status" value="1"/>
</dbReference>
<evidence type="ECO:0000313" key="5">
    <source>
        <dbReference type="Proteomes" id="UP000325030"/>
    </source>
</evidence>
<accession>A0A510DUS1</accession>
<accession>A0A510E2E2</accession>
<dbReference type="Gene3D" id="3.30.110.40">
    <property type="entry name" value="TusA-like domain"/>
    <property type="match status" value="1"/>
</dbReference>
<name>A0A510DUS1_9CREN</name>
<gene>
    <name evidence="2" type="ORF">IC006_1217</name>
    <name evidence="3" type="ORF">IC007_1192</name>
</gene>